<evidence type="ECO:0000313" key="4">
    <source>
        <dbReference type="EMBL" id="PZO44219.1"/>
    </source>
</evidence>
<dbReference type="Gene3D" id="2.60.40.200">
    <property type="entry name" value="Superoxide dismutase, copper/zinc binding domain"/>
    <property type="match status" value="1"/>
</dbReference>
<dbReference type="Pfam" id="PF00080">
    <property type="entry name" value="Sod_Cu"/>
    <property type="match status" value="1"/>
</dbReference>
<dbReference type="GO" id="GO:0006801">
    <property type="term" value="P:superoxide metabolic process"/>
    <property type="evidence" value="ECO:0007669"/>
    <property type="project" value="InterPro"/>
</dbReference>
<proteinExistence type="inferred from homology"/>
<protein>
    <submittedName>
        <fullName evidence="4">Superoxide dismutase</fullName>
    </submittedName>
</protein>
<reference evidence="4 5" key="1">
    <citation type="submission" date="2018-04" db="EMBL/GenBank/DDBJ databases">
        <authorList>
            <person name="Go L.Y."/>
            <person name="Mitchell J.A."/>
        </authorList>
    </citation>
    <scope>NUCLEOTIDE SEQUENCE [LARGE SCALE GENOMIC DNA]</scope>
    <source>
        <strain evidence="4">ULC066bin1</strain>
    </source>
</reference>
<dbReference type="EMBL" id="QBML01000003">
    <property type="protein sequence ID" value="PZO44219.1"/>
    <property type="molecule type" value="Genomic_DNA"/>
</dbReference>
<dbReference type="InterPro" id="IPR036423">
    <property type="entry name" value="SOD-like_Cu/Zn_dom_sf"/>
</dbReference>
<evidence type="ECO:0000259" key="3">
    <source>
        <dbReference type="Pfam" id="PF00080"/>
    </source>
</evidence>
<feature type="compositionally biased region" description="Basic and acidic residues" evidence="2">
    <location>
        <begin position="135"/>
        <end position="149"/>
    </location>
</feature>
<accession>A0A2W4WQU1</accession>
<dbReference type="InterPro" id="IPR024134">
    <property type="entry name" value="SOD_Cu/Zn_/chaperone"/>
</dbReference>
<comment type="caution">
    <text evidence="4">The sequence shown here is derived from an EMBL/GenBank/DDBJ whole genome shotgun (WGS) entry which is preliminary data.</text>
</comment>
<reference evidence="4 5" key="2">
    <citation type="submission" date="2018-06" db="EMBL/GenBank/DDBJ databases">
        <title>Metagenomic assembly of (sub)arctic Cyanobacteria and their associated microbiome from non-axenic cultures.</title>
        <authorList>
            <person name="Baurain D."/>
        </authorList>
    </citation>
    <scope>NUCLEOTIDE SEQUENCE [LARGE SCALE GENOMIC DNA]</scope>
    <source>
        <strain evidence="4">ULC066bin1</strain>
    </source>
</reference>
<name>A0A2W4WQU1_9CYAN</name>
<sequence>MRREAPQFFWKIVFFEGSDRMINQNPNNFQSRFSSKFAILLSCVALATMGSTVAIAQTAKPNATANIFNFKGERVGTATFIQTPLGVKVTLQVQKLAQGEHMVHLHEKGKCDAPDFKTSGDHFNPVDMDDEHHDRMQMQNKHEEGKQKPAGDLPNIKVKQDGNGSLTALLPELTLGTGKNSLLKQGGTSIIIHAGANGKSTIPNVDYKTRIACGIIKP</sequence>
<dbReference type="AlphaFoldDB" id="A0A2W4WQU1"/>
<comment type="similarity">
    <text evidence="1">Belongs to the Cu-Zn superoxide dismutase family.</text>
</comment>
<dbReference type="SUPFAM" id="SSF49329">
    <property type="entry name" value="Cu,Zn superoxide dismutase-like"/>
    <property type="match status" value="1"/>
</dbReference>
<gene>
    <name evidence="4" type="ORF">DCF19_03190</name>
</gene>
<dbReference type="GO" id="GO:0005507">
    <property type="term" value="F:copper ion binding"/>
    <property type="evidence" value="ECO:0007669"/>
    <property type="project" value="InterPro"/>
</dbReference>
<evidence type="ECO:0000256" key="1">
    <source>
        <dbReference type="ARBA" id="ARBA00010457"/>
    </source>
</evidence>
<evidence type="ECO:0000313" key="5">
    <source>
        <dbReference type="Proteomes" id="UP000249467"/>
    </source>
</evidence>
<dbReference type="InterPro" id="IPR001424">
    <property type="entry name" value="SOD_Cu_Zn_dom"/>
</dbReference>
<evidence type="ECO:0000256" key="2">
    <source>
        <dbReference type="SAM" id="MobiDB-lite"/>
    </source>
</evidence>
<dbReference type="PANTHER" id="PTHR10003">
    <property type="entry name" value="SUPEROXIDE DISMUTASE CU-ZN -RELATED"/>
    <property type="match status" value="1"/>
</dbReference>
<feature type="domain" description="Superoxide dismutase copper/zinc binding" evidence="3">
    <location>
        <begin position="76"/>
        <end position="216"/>
    </location>
</feature>
<feature type="region of interest" description="Disordered" evidence="2">
    <location>
        <begin position="135"/>
        <end position="154"/>
    </location>
</feature>
<dbReference type="Proteomes" id="UP000249467">
    <property type="component" value="Unassembled WGS sequence"/>
</dbReference>
<organism evidence="4 5">
    <name type="scientific">Pseudanabaena frigida</name>
    <dbReference type="NCBI Taxonomy" id="945775"/>
    <lineage>
        <taxon>Bacteria</taxon>
        <taxon>Bacillati</taxon>
        <taxon>Cyanobacteriota</taxon>
        <taxon>Cyanophyceae</taxon>
        <taxon>Pseudanabaenales</taxon>
        <taxon>Pseudanabaenaceae</taxon>
        <taxon>Pseudanabaena</taxon>
    </lineage>
</organism>